<keyword evidence="3 4" id="KW-0687">Ribonucleoprotein</keyword>
<dbReference type="Pfam" id="PF00410">
    <property type="entry name" value="Ribosomal_S8"/>
    <property type="match status" value="1"/>
</dbReference>
<sequence>MNNDTVAGLITSIRNASKNRERTTQYSATKVTESLSQILYEEGYLEHWLRIPGKKPKISLTLRYKGKDRAPCLTGLRRISKPGLRVYFNHKEIPGVLGGVGIAILSTPEGIMTGKKAREKKIGGEVLCFIW</sequence>
<keyword evidence="2 4" id="KW-0689">Ribosomal protein</keyword>
<evidence type="ECO:0000256" key="4">
    <source>
        <dbReference type="HAMAP-Rule" id="MF_01302"/>
    </source>
</evidence>
<dbReference type="InterPro" id="IPR000630">
    <property type="entry name" value="Ribosomal_uS8"/>
</dbReference>
<dbReference type="HAMAP" id="MF_01302_B">
    <property type="entry name" value="Ribosomal_uS8_B"/>
    <property type="match status" value="1"/>
</dbReference>
<dbReference type="GO" id="GO:0006412">
    <property type="term" value="P:translation"/>
    <property type="evidence" value="ECO:0007669"/>
    <property type="project" value="UniProtKB-UniRule"/>
</dbReference>
<dbReference type="EMBL" id="KJ461680">
    <property type="protein sequence ID" value="AHZ11008.1"/>
    <property type="molecule type" value="Genomic_DNA"/>
</dbReference>
<evidence type="ECO:0000256" key="5">
    <source>
        <dbReference type="RuleBase" id="RU003660"/>
    </source>
</evidence>
<gene>
    <name evidence="4 6" type="primary">rps8</name>
</gene>
<dbReference type="GO" id="GO:0005840">
    <property type="term" value="C:ribosome"/>
    <property type="evidence" value="ECO:0007669"/>
    <property type="project" value="UniProtKB-KW"/>
</dbReference>
<proteinExistence type="inferred from homology"/>
<protein>
    <recommendedName>
        <fullName evidence="4">Small ribosomal subunit protein uS8c</fullName>
    </recommendedName>
</protein>
<dbReference type="RefSeq" id="YP_009033626.1">
    <property type="nucleotide sequence ID" value="NC_024167.1"/>
</dbReference>
<comment type="subcellular location">
    <subcellularLocation>
        <location evidence="4">Plastid</location>
        <location evidence="4">Chloroplast</location>
    </subcellularLocation>
</comment>
<evidence type="ECO:0000256" key="3">
    <source>
        <dbReference type="ARBA" id="ARBA00023274"/>
    </source>
</evidence>
<dbReference type="InterPro" id="IPR047863">
    <property type="entry name" value="Ribosomal_uS8_CS"/>
</dbReference>
<name>A0A024B4J9_KLEFL</name>
<organism evidence="6">
    <name type="scientific">Klebsormidium flaccidum</name>
    <name type="common">Filamentous green alga</name>
    <name type="synonym">Ulothrix flaccida</name>
    <dbReference type="NCBI Taxonomy" id="3175"/>
    <lineage>
        <taxon>Eukaryota</taxon>
        <taxon>Viridiplantae</taxon>
        <taxon>Streptophyta</taxon>
        <taxon>Klebsormidiophyceae</taxon>
        <taxon>Klebsormidiales</taxon>
        <taxon>Klebsormidiaceae</taxon>
        <taxon>Klebsormidium</taxon>
    </lineage>
</organism>
<dbReference type="PANTHER" id="PTHR11758">
    <property type="entry name" value="40S RIBOSOMAL PROTEIN S15A"/>
    <property type="match status" value="1"/>
</dbReference>
<dbReference type="Gene3D" id="3.30.1370.30">
    <property type="match status" value="1"/>
</dbReference>
<dbReference type="InterPro" id="IPR035987">
    <property type="entry name" value="Ribosomal_uS8_sf"/>
</dbReference>
<comment type="function">
    <text evidence="4">One of the primary rRNA binding proteins, it binds directly to 16S rRNA central domain where it helps coordinate assembly of the platform of the 30S subunit.</text>
</comment>
<comment type="similarity">
    <text evidence="1 4 5">Belongs to the universal ribosomal protein uS8 family.</text>
</comment>
<dbReference type="SUPFAM" id="SSF56047">
    <property type="entry name" value="Ribosomal protein S8"/>
    <property type="match status" value="1"/>
</dbReference>
<dbReference type="GO" id="GO:0009507">
    <property type="term" value="C:chloroplast"/>
    <property type="evidence" value="ECO:0007669"/>
    <property type="project" value="UniProtKB-SubCell"/>
</dbReference>
<comment type="subunit">
    <text evidence="4">Part of the 30S ribosomal subunit.</text>
</comment>
<dbReference type="PROSITE" id="PS00053">
    <property type="entry name" value="RIBOSOMAL_S8"/>
    <property type="match status" value="1"/>
</dbReference>
<dbReference type="NCBIfam" id="NF001109">
    <property type="entry name" value="PRK00136.1"/>
    <property type="match status" value="1"/>
</dbReference>
<keyword evidence="4" id="KW-0699">rRNA-binding</keyword>
<dbReference type="FunFam" id="3.30.1490.10:FF:000001">
    <property type="entry name" value="30S ribosomal protein S8"/>
    <property type="match status" value="1"/>
</dbReference>
<evidence type="ECO:0000313" key="6">
    <source>
        <dbReference type="EMBL" id="AHZ11008.1"/>
    </source>
</evidence>
<evidence type="ECO:0000256" key="2">
    <source>
        <dbReference type="ARBA" id="ARBA00022980"/>
    </source>
</evidence>
<keyword evidence="6" id="KW-0150">Chloroplast</keyword>
<dbReference type="GO" id="GO:0019843">
    <property type="term" value="F:rRNA binding"/>
    <property type="evidence" value="ECO:0007669"/>
    <property type="project" value="UniProtKB-UniRule"/>
</dbReference>
<dbReference type="GeneID" id="19523794"/>
<dbReference type="OMA" id="NSAYHDT"/>
<reference evidence="6" key="1">
    <citation type="journal article" date="2014" name="Genome Biol. Evol.">
        <title>Analyses of charophyte chloroplast genomes help characterize the ancestral chloroplast genome of land plants.</title>
        <authorList>
            <person name="Civan P."/>
            <person name="Foster P.G."/>
            <person name="Embley M.T."/>
            <person name="Seneca A."/>
            <person name="Cox C.J."/>
        </authorList>
    </citation>
    <scope>NUCLEOTIDE SEQUENCE</scope>
</reference>
<geneLocation type="chloroplast" evidence="6"/>
<accession>A0A024B4J9</accession>
<keyword evidence="4" id="KW-0694">RNA-binding</keyword>
<dbReference type="Gene3D" id="3.30.1490.10">
    <property type="match status" value="1"/>
</dbReference>
<dbReference type="AlphaFoldDB" id="A0A024B4J9"/>
<dbReference type="GO" id="GO:0003735">
    <property type="term" value="F:structural constituent of ribosome"/>
    <property type="evidence" value="ECO:0007669"/>
    <property type="project" value="InterPro"/>
</dbReference>
<keyword evidence="6" id="KW-0934">Plastid</keyword>
<dbReference type="GO" id="GO:1990904">
    <property type="term" value="C:ribonucleoprotein complex"/>
    <property type="evidence" value="ECO:0007669"/>
    <property type="project" value="UniProtKB-KW"/>
</dbReference>
<evidence type="ECO:0000256" key="1">
    <source>
        <dbReference type="ARBA" id="ARBA00006471"/>
    </source>
</evidence>